<protein>
    <submittedName>
        <fullName evidence="1">Glycosyltransferase</fullName>
    </submittedName>
</protein>
<sequence length="356" mass="41072">MKKNKIIIVCGDLGAGGAERVISIIAPLFFRNFECVKILTYYNRRIFYDLDPRIIVNSFKYPNKDPWSVCKNIRWYRKWVEEENPTVVLSFLTPFNILVSFSMLGSSIPLIVANRNDPSFDKYPILRNFMYNFVDAITTQTVSNKNAFPFFLRKKIYVIPNPVFLKKDLVGKALSVNKKDEIVAVARLVKQKNIPFLIDSFDCLHKKYPNIVLKIFGDGVERQRLLEIIHDKQLERYIYLEGQDECLHEKILTSKIFVLVSLYEGMPNALIEAMCLGLPVVSSKVSGAVDLIKDSINGRLFNVNDKDMFIDILDELLSDSDKRISLGKESSYLYNNLDVDFIYGLWMDCINNVLSR</sequence>
<dbReference type="GO" id="GO:0016757">
    <property type="term" value="F:glycosyltransferase activity"/>
    <property type="evidence" value="ECO:0007669"/>
    <property type="project" value="InterPro"/>
</dbReference>
<gene>
    <name evidence="1" type="ORF">FOC69_11890</name>
</gene>
<accession>A0A5C6HAT8</accession>
<dbReference type="EMBL" id="CP054003">
    <property type="protein sequence ID" value="QKH85032.1"/>
    <property type="molecule type" value="Genomic_DNA"/>
</dbReference>
<dbReference type="Pfam" id="PF00534">
    <property type="entry name" value="Glycos_transf_1"/>
    <property type="match status" value="1"/>
</dbReference>
<organism evidence="1 2">
    <name type="scientific">Bacteroides fragilis</name>
    <dbReference type="NCBI Taxonomy" id="817"/>
    <lineage>
        <taxon>Bacteria</taxon>
        <taxon>Pseudomonadati</taxon>
        <taxon>Bacteroidota</taxon>
        <taxon>Bacteroidia</taxon>
        <taxon>Bacteroidales</taxon>
        <taxon>Bacteroidaceae</taxon>
        <taxon>Bacteroides</taxon>
    </lineage>
</organism>
<name>A0A5C6HAT8_BACFG</name>
<dbReference type="AlphaFoldDB" id="A0A5C6HAT8"/>
<dbReference type="RefSeq" id="WP_005775522.1">
    <property type="nucleotide sequence ID" value="NZ_CP054003.1"/>
</dbReference>
<dbReference type="PANTHER" id="PTHR12526">
    <property type="entry name" value="GLYCOSYLTRANSFERASE"/>
    <property type="match status" value="1"/>
</dbReference>
<proteinExistence type="predicted"/>
<evidence type="ECO:0000313" key="1">
    <source>
        <dbReference type="EMBL" id="QKH85032.1"/>
    </source>
</evidence>
<dbReference type="SUPFAM" id="SSF53756">
    <property type="entry name" value="UDP-Glycosyltransferase/glycogen phosphorylase"/>
    <property type="match status" value="1"/>
</dbReference>
<dbReference type="PANTHER" id="PTHR12526:SF630">
    <property type="entry name" value="GLYCOSYLTRANSFERASE"/>
    <property type="match status" value="1"/>
</dbReference>
<dbReference type="Gene3D" id="3.40.50.2000">
    <property type="entry name" value="Glycogen Phosphorylase B"/>
    <property type="match status" value="2"/>
</dbReference>
<dbReference type="Proteomes" id="UP000501467">
    <property type="component" value="Chromosome"/>
</dbReference>
<reference evidence="1 2" key="1">
    <citation type="submission" date="2020-05" db="EMBL/GenBank/DDBJ databases">
        <title>FDA dAtabase for Regulatory Grade micrObial Sequences (FDA-ARGOS): Supporting development and validation of Infectious Disease Dx tests.</title>
        <authorList>
            <person name="Bojja K."/>
            <person name="Kessler A."/>
            <person name="Tallon L."/>
            <person name="Sadzewicz L."/>
            <person name="Zhao X."/>
            <person name="Vavikolanu K."/>
            <person name="Mehta A."/>
            <person name="Aluvathingal J."/>
            <person name="Nadendla S."/>
            <person name="Myers T."/>
            <person name="Yan Y."/>
            <person name="Sichtig H."/>
        </authorList>
    </citation>
    <scope>NUCLEOTIDE SEQUENCE [LARGE SCALE GENOMIC DNA]</scope>
    <source>
        <strain evidence="1 2">FDAARGOS_763</strain>
    </source>
</reference>
<dbReference type="InterPro" id="IPR001296">
    <property type="entry name" value="Glyco_trans_1"/>
</dbReference>
<evidence type="ECO:0000313" key="2">
    <source>
        <dbReference type="Proteomes" id="UP000501467"/>
    </source>
</evidence>